<reference evidence="4 5" key="1">
    <citation type="submission" date="2020-08" db="EMBL/GenBank/DDBJ databases">
        <title>Genomic Encyclopedia of Type Strains, Phase IV (KMG-IV): sequencing the most valuable type-strain genomes for metagenomic binning, comparative biology and taxonomic classification.</title>
        <authorList>
            <person name="Goeker M."/>
        </authorList>
    </citation>
    <scope>NUCLEOTIDE SEQUENCE [LARGE SCALE GENOMIC DNA]</scope>
    <source>
        <strain evidence="4 5">DSM 105074</strain>
    </source>
</reference>
<dbReference type="RefSeq" id="WP_184177845.1">
    <property type="nucleotide sequence ID" value="NZ_JACHGF010000010.1"/>
</dbReference>
<accession>A0A840TY83</accession>
<gene>
    <name evidence="4" type="ORF">HNQ92_004733</name>
</gene>
<evidence type="ECO:0000259" key="2">
    <source>
        <dbReference type="Pfam" id="PF25837"/>
    </source>
</evidence>
<feature type="domain" description="D-apionate lactonase N-terminal" evidence="2">
    <location>
        <begin position="5"/>
        <end position="227"/>
    </location>
</feature>
<dbReference type="AlphaFoldDB" id="A0A840TY83"/>
<dbReference type="Pfam" id="PF25838">
    <property type="entry name" value="Apionate_lact_M"/>
    <property type="match status" value="1"/>
</dbReference>
<dbReference type="Pfam" id="PF25837">
    <property type="entry name" value="Apionate_lact_N"/>
    <property type="match status" value="1"/>
</dbReference>
<evidence type="ECO:0000256" key="1">
    <source>
        <dbReference type="SAM" id="MobiDB-lite"/>
    </source>
</evidence>
<sequence length="624" mass="69560">MPKPYFGTHEPLPESRTLRAGALSCLYEQGTLRYISAQGHELLRMIYAALRDEHWRTVPFTIHNEVIRQEEDAFLITYTARYALGTLRYEGTFRLEGTSEGTITVTMQGTAQSTFQRNRIGLCVLHPIQGCAGQPVLISTPEGERYEGTFPESISPHQPFQNIAGMRWVDASDAVLTLDFGGDVFETEDQRNWTDHSYKTYSTPQHRPRPVLVQPGDTVEQWVTLQLIHAPTRYQEEVSRVDAPRVDTPGVDTPGVDTPGVDTPGVDAPGVDAPRLLMPCLGYARNATYGPLTEQDVVLLRQVPFAHYRVEVALSQPDWKADWAAAQAEAQQLGTSVELVAWVGHDLRQELPPLLGTLADSPVRVRSLLVLPRQVPWSASWFAEVAALVRQQGVEVPLGYGTDGYFAELNRNRPPEAPGYDFVSFSVNPQVHAFDTRTLIENVSAQRYAVETARQFLPPGVPIHVSPVTFRIRNYPAGPESTLPPDQDPRHTTELGAAWMLLSLKYLAGAQRLTYFETTGPKGIIPGAPSTSPSPETYPLHRYLARIRAFDPSWILDLRVPEPFVWDVLGLENARGEQLYFMVNFSTEPRQVTLPGLAGAHFLAAESIHEWFVANNPDEPEKIG</sequence>
<dbReference type="EMBL" id="JACHGF010000010">
    <property type="protein sequence ID" value="MBB5286572.1"/>
    <property type="molecule type" value="Genomic_DNA"/>
</dbReference>
<feature type="region of interest" description="Disordered" evidence="1">
    <location>
        <begin position="236"/>
        <end position="269"/>
    </location>
</feature>
<dbReference type="InterPro" id="IPR058787">
    <property type="entry name" value="ApnL_M"/>
</dbReference>
<evidence type="ECO:0000313" key="4">
    <source>
        <dbReference type="EMBL" id="MBB5286572.1"/>
    </source>
</evidence>
<proteinExistence type="predicted"/>
<name>A0A840TY83_9BACT</name>
<feature type="compositionally biased region" description="Basic and acidic residues" evidence="1">
    <location>
        <begin position="236"/>
        <end position="245"/>
    </location>
</feature>
<keyword evidence="5" id="KW-1185">Reference proteome</keyword>
<evidence type="ECO:0000259" key="3">
    <source>
        <dbReference type="Pfam" id="PF25838"/>
    </source>
</evidence>
<dbReference type="InterPro" id="IPR058788">
    <property type="entry name" value="ApnL_N"/>
</dbReference>
<protein>
    <submittedName>
        <fullName evidence="4">Uncharacterized protein</fullName>
    </submittedName>
</protein>
<evidence type="ECO:0000313" key="5">
    <source>
        <dbReference type="Proteomes" id="UP000557307"/>
    </source>
</evidence>
<feature type="domain" description="D-apionate lactonase TIM barrel" evidence="3">
    <location>
        <begin position="290"/>
        <end position="547"/>
    </location>
</feature>
<dbReference type="Proteomes" id="UP000557307">
    <property type="component" value="Unassembled WGS sequence"/>
</dbReference>
<comment type="caution">
    <text evidence="4">The sequence shown here is derived from an EMBL/GenBank/DDBJ whole genome shotgun (WGS) entry which is preliminary data.</text>
</comment>
<organism evidence="4 5">
    <name type="scientific">Rhabdobacter roseus</name>
    <dbReference type="NCBI Taxonomy" id="1655419"/>
    <lineage>
        <taxon>Bacteria</taxon>
        <taxon>Pseudomonadati</taxon>
        <taxon>Bacteroidota</taxon>
        <taxon>Cytophagia</taxon>
        <taxon>Cytophagales</taxon>
        <taxon>Cytophagaceae</taxon>
        <taxon>Rhabdobacter</taxon>
    </lineage>
</organism>